<protein>
    <submittedName>
        <fullName evidence="5">DNA recombination protein RmuC</fullName>
    </submittedName>
</protein>
<evidence type="ECO:0000256" key="2">
    <source>
        <dbReference type="ARBA" id="ARBA00009840"/>
    </source>
</evidence>
<reference evidence="5 6" key="1">
    <citation type="journal article" date="2000" name="Mar. Ecol. Prog. Ser.">
        <title>Phylogenetic characterization of endosymbionts in three hydrothermal vent mussels: influence on host distributions.</title>
        <authorList>
            <person name="Fujiwara Y."/>
            <person name="Takai K."/>
            <person name="Uematsu K."/>
            <person name="Tsuchida S."/>
            <person name="Hunt J.C."/>
            <person name="Hashimoto J."/>
        </authorList>
    </citation>
    <scope>NUCLEOTIDE SEQUENCE [LARGE SCALE GENOMIC DNA]</scope>
    <source>
        <strain evidence="5 6">Myojin Knoll</strain>
    </source>
</reference>
<organism evidence="5 6">
    <name type="scientific">endosymbiont of Bathymodiolus septemdierum str. Myojin knoll</name>
    <dbReference type="NCBI Taxonomy" id="1303921"/>
    <lineage>
        <taxon>Bacteria</taxon>
        <taxon>Pseudomonadati</taxon>
        <taxon>Pseudomonadota</taxon>
        <taxon>Gammaproteobacteria</taxon>
        <taxon>sulfur-oxidizing symbionts</taxon>
    </lineage>
</organism>
<comment type="similarity">
    <text evidence="2">Belongs to the RmuC family.</text>
</comment>
<dbReference type="PANTHER" id="PTHR30563">
    <property type="entry name" value="DNA RECOMBINATION PROTEIN RMUC"/>
    <property type="match status" value="1"/>
</dbReference>
<keyword evidence="4" id="KW-0233">DNA recombination</keyword>
<dbReference type="Proteomes" id="UP000067399">
    <property type="component" value="Chromosome"/>
</dbReference>
<dbReference type="RefSeq" id="WP_066044691.1">
    <property type="nucleotide sequence ID" value="NZ_AP013042.1"/>
</dbReference>
<dbReference type="AlphaFoldDB" id="A0A0N7KBG6"/>
<evidence type="ECO:0000256" key="1">
    <source>
        <dbReference type="ARBA" id="ARBA00003416"/>
    </source>
</evidence>
<dbReference type="EMBL" id="AP013042">
    <property type="protein sequence ID" value="BAS67959.1"/>
    <property type="molecule type" value="Genomic_DNA"/>
</dbReference>
<evidence type="ECO:0000256" key="4">
    <source>
        <dbReference type="ARBA" id="ARBA00023172"/>
    </source>
</evidence>
<proteinExistence type="inferred from homology"/>
<dbReference type="PANTHER" id="PTHR30563:SF0">
    <property type="entry name" value="DNA RECOMBINATION PROTEIN RMUC"/>
    <property type="match status" value="1"/>
</dbReference>
<reference evidence="5 6" key="2">
    <citation type="journal article" date="2016" name="ISME J.">
        <title>Heterogeneous composition of key metabolic gene clusters in a vent mussel symbiont population.</title>
        <authorList>
            <person name="Ikuta T."/>
            <person name="Takaki Y."/>
            <person name="Nagai Y."/>
            <person name="Shimamura S."/>
            <person name="Tsuda M."/>
            <person name="Kawagucci S."/>
            <person name="Aoki Y."/>
            <person name="Inoue K."/>
            <person name="Teruya M."/>
            <person name="Satou K."/>
            <person name="Teruya K."/>
            <person name="Shimoji M."/>
            <person name="Tamotsu H."/>
            <person name="Hirano T."/>
            <person name="Maruyama T."/>
            <person name="Yoshida T."/>
        </authorList>
    </citation>
    <scope>NUCLEOTIDE SEQUENCE [LARGE SCALE GENOMIC DNA]</scope>
    <source>
        <strain evidence="5 6">Myojin Knoll</strain>
    </source>
</reference>
<dbReference type="InterPro" id="IPR003798">
    <property type="entry name" value="DNA_recombination_RmuC"/>
</dbReference>
<name>A0A0N7KBG6_9GAMM</name>
<keyword evidence="3" id="KW-0175">Coiled coil</keyword>
<evidence type="ECO:0000256" key="3">
    <source>
        <dbReference type="ARBA" id="ARBA00023054"/>
    </source>
</evidence>
<keyword evidence="6" id="KW-1185">Reference proteome</keyword>
<comment type="function">
    <text evidence="1">Involved in DNA recombination.</text>
</comment>
<dbReference type="GO" id="GO:0006310">
    <property type="term" value="P:DNA recombination"/>
    <property type="evidence" value="ECO:0007669"/>
    <property type="project" value="UniProtKB-KW"/>
</dbReference>
<dbReference type="KEGG" id="ebh:BSEPE_0968"/>
<gene>
    <name evidence="5" type="primary">rmuC</name>
    <name evidence="5" type="ORF">BSEPE_0968</name>
</gene>
<accession>A0A0N7KBG6</accession>
<sequence length="377" mass="42577">MEILLGILLGLAIGASVVFFRFGKFKDKFMQLSTEKAQLITKLEEQAKTFDFMQSSKEQMDRTFEKISAVVLKKDSQNLSEKNADLLNPLKIQIEEFRKKMEGLSVDQAKDRSALEQQIKALADAHKNTLEGTEKLTNALTYDNKQQGDWGEMILESILKDSGLKKNEQYHIQVTLKDEEGKNSRPDVIVHLPDGKDIIIDSKVSLKDYQNYVSGDTDAINAHIKSIDNHIKNISLKSYENLEGVNTLDYIFVFFPIEASLLVALEKKPNLFNDALKKNVALVSPSTLMMSLKTVHHIWNTERQNKNTEEIVRQAGAMYDKVSGFIKSMDDMEKHLNKAKDSYDTARNRLSDGKGSILSVAGKLKTLGVTSKKEIKE</sequence>
<dbReference type="STRING" id="1303921.BSEPE_0968"/>
<evidence type="ECO:0000313" key="5">
    <source>
        <dbReference type="EMBL" id="BAS67959.1"/>
    </source>
</evidence>
<dbReference type="OrthoDB" id="9765111at2"/>
<evidence type="ECO:0000313" key="6">
    <source>
        <dbReference type="Proteomes" id="UP000067399"/>
    </source>
</evidence>
<dbReference type="Pfam" id="PF02646">
    <property type="entry name" value="RmuC"/>
    <property type="match status" value="1"/>
</dbReference>